<dbReference type="EMBL" id="VSSQ01044569">
    <property type="protein sequence ID" value="MPM98395.1"/>
    <property type="molecule type" value="Genomic_DNA"/>
</dbReference>
<accession>A0A645EAB1</accession>
<organism evidence="1">
    <name type="scientific">bioreactor metagenome</name>
    <dbReference type="NCBI Taxonomy" id="1076179"/>
    <lineage>
        <taxon>unclassified sequences</taxon>
        <taxon>metagenomes</taxon>
        <taxon>ecological metagenomes</taxon>
    </lineage>
</organism>
<comment type="caution">
    <text evidence="1">The sequence shown here is derived from an EMBL/GenBank/DDBJ whole genome shotgun (WGS) entry which is preliminary data.</text>
</comment>
<sequence>MGFYLLGLLGHRVCGPFEYEGLVVRVHEGYLRMRIHYGGILEVLEDRLLPGYVPSFCVVLYAGSAALALPGEGFLVSDYGAVRLRVYDDVHAPGDRILPLYLGLDPGRFARRDVPEHYGGGYADALLSSGLSEGMESGSVEKPSEYIRHHLLDDPGTVVLYHHPVFVILKPLHSDENVRKYVRFLAGVEGIVNGFFDAHEKGFGFRVESQDMLVLLEEFRYGYLLLLRGQYVGRRYSHPFLLVRSHPSRRGVIS</sequence>
<name>A0A645EAB1_9ZZZZ</name>
<proteinExistence type="predicted"/>
<gene>
    <name evidence="1" type="ORF">SDC9_145581</name>
</gene>
<evidence type="ECO:0000313" key="1">
    <source>
        <dbReference type="EMBL" id="MPM98395.1"/>
    </source>
</evidence>
<protein>
    <submittedName>
        <fullName evidence="1">Uncharacterized protein</fullName>
    </submittedName>
</protein>
<reference evidence="1" key="1">
    <citation type="submission" date="2019-08" db="EMBL/GenBank/DDBJ databases">
        <authorList>
            <person name="Kucharzyk K."/>
            <person name="Murdoch R.W."/>
            <person name="Higgins S."/>
            <person name="Loffler F."/>
        </authorList>
    </citation>
    <scope>NUCLEOTIDE SEQUENCE</scope>
</reference>
<dbReference type="AlphaFoldDB" id="A0A645EAB1"/>